<dbReference type="GeneID" id="27342903"/>
<dbReference type="RefSeq" id="XP_016252355.1">
    <property type="nucleotide sequence ID" value="XM_016390453.1"/>
</dbReference>
<reference evidence="3 4" key="1">
    <citation type="submission" date="2015-01" db="EMBL/GenBank/DDBJ databases">
        <title>The Genome Sequence of Cladophialophora immunda CBS83496.</title>
        <authorList>
            <consortium name="The Broad Institute Genomics Platform"/>
            <person name="Cuomo C."/>
            <person name="de Hoog S."/>
            <person name="Gorbushina A."/>
            <person name="Stielow B."/>
            <person name="Teixiera M."/>
            <person name="Abouelleil A."/>
            <person name="Chapman S.B."/>
            <person name="Priest M."/>
            <person name="Young S.K."/>
            <person name="Wortman J."/>
            <person name="Nusbaum C."/>
            <person name="Birren B."/>
        </authorList>
    </citation>
    <scope>NUCLEOTIDE SEQUENCE [LARGE SCALE GENOMIC DNA]</scope>
    <source>
        <strain evidence="3 4">CBS 83496</strain>
    </source>
</reference>
<proteinExistence type="predicted"/>
<accession>A0A0D2D8U7</accession>
<dbReference type="HOGENOM" id="CLU_292725_0_0_1"/>
<dbReference type="Proteomes" id="UP000054466">
    <property type="component" value="Unassembled WGS sequence"/>
</dbReference>
<evidence type="ECO:0000256" key="1">
    <source>
        <dbReference type="SAM" id="MobiDB-lite"/>
    </source>
</evidence>
<dbReference type="STRING" id="569365.A0A0D2D8U7"/>
<gene>
    <name evidence="3" type="ORF">PV07_03709</name>
</gene>
<evidence type="ECO:0000313" key="3">
    <source>
        <dbReference type="EMBL" id="KIW32139.1"/>
    </source>
</evidence>
<dbReference type="OrthoDB" id="5408102at2759"/>
<keyword evidence="2" id="KW-1133">Transmembrane helix</keyword>
<evidence type="ECO:0000256" key="2">
    <source>
        <dbReference type="SAM" id="Phobius"/>
    </source>
</evidence>
<sequence length="1040" mass="117643">MAFSKLAVPSSRRSSRGSRYIIRTHDFFYSRPPRPRFFTHKPSLLVVARPILRPQLPFLYPFPRGNTLQTHVGRFISTERKQRWKEQFWRYVRINAYLWPTALLLTILSMGMVHTKLERDYPTPGDWSFWSRWWMREAKFTELADGAKVNQILTDWAKAGRLYLSVLERLENEKVDGQFLIKHAETEASSADTTEGFDVSAKSDQWRRGYHEALMGAARVAEHLEGMCKLKGDARGGRVYPWESIPSPTNPRPKPLPYDKKHGHNSPPTSEEVEDAFLPPSVFYEKILATTGFDTRQRLDAALAYADWCDFKGENSTAEGLYVKAAEIAQSGLPTGTADVIDVQTGMILKGREDAVSDNILRVCTAFGVHHVRDGNVKKALPVFLSVLRARKTLPASPLGPAIGASKVKVEKDEGWLSYVYALKDLLVERPYPPPPPTGNERPYHTLKEACEEVGLMTYIGEILFATSDSERAKGLSWTRDSVEAAEAIMWVMDEQKEQDGRDRCRECLETGLQNWKAMSQQMARLAAKKEQEIESGKGLFGLGLGRTQQLEKARTERRRWDEENLQVELRRQKTLPLLQEPLQAIAGGWLSTRVSSAPATLRRRCRPDSITGTTPPPSPNVDDLEAGEVRMEFRPVPLRVLLKRRFIQLLLLLFVVWFFMCKLTHYGVLSGRYLGLSACINVEFGYNPSTASIPAFEPPENSTYRAPDTIDTFQNYAWRNHSECQISSLDLHSAFSPLCATREDFLRAFSGGGRIGFDQPFIPLGCDMRWFTTEEVCEIFSRFEKVIVVGDSMMRHVVGALNVLLRKDLGYGAVTNWNFDDQELRDCFCNHQMDVKSCSVQGIFSTSSVLEHDPSSLSCSRESPIDLVIEMMLRFPLDNEEVNRYKALLSPTKPGKPYAFIFGHGLWNDLDLQATLNWLDGILTHTLVQAPYLLSSAAAAETKQRAHSHSLWPRLFITPNAAGVRKPDEWLVSQGDKALMIFEESVRAEAAHRGVETMGTWNMSVQASKYDGVHLDLKGNLVKAMGVVNWLNLVDVHAW</sequence>
<evidence type="ECO:0000313" key="4">
    <source>
        <dbReference type="Proteomes" id="UP000054466"/>
    </source>
</evidence>
<keyword evidence="4" id="KW-1185">Reference proteome</keyword>
<protein>
    <submittedName>
        <fullName evidence="3">Uncharacterized protein</fullName>
    </submittedName>
</protein>
<feature type="transmembrane region" description="Helical" evidence="2">
    <location>
        <begin position="94"/>
        <end position="113"/>
    </location>
</feature>
<dbReference type="EMBL" id="KN847041">
    <property type="protein sequence ID" value="KIW32139.1"/>
    <property type="molecule type" value="Genomic_DNA"/>
</dbReference>
<feature type="region of interest" description="Disordered" evidence="1">
    <location>
        <begin position="241"/>
        <end position="273"/>
    </location>
</feature>
<organism evidence="3 4">
    <name type="scientific">Cladophialophora immunda</name>
    <dbReference type="NCBI Taxonomy" id="569365"/>
    <lineage>
        <taxon>Eukaryota</taxon>
        <taxon>Fungi</taxon>
        <taxon>Dikarya</taxon>
        <taxon>Ascomycota</taxon>
        <taxon>Pezizomycotina</taxon>
        <taxon>Eurotiomycetes</taxon>
        <taxon>Chaetothyriomycetidae</taxon>
        <taxon>Chaetothyriales</taxon>
        <taxon>Herpotrichiellaceae</taxon>
        <taxon>Cladophialophora</taxon>
    </lineage>
</organism>
<dbReference type="AlphaFoldDB" id="A0A0D2D8U7"/>
<keyword evidence="2" id="KW-0472">Membrane</keyword>
<dbReference type="VEuPathDB" id="FungiDB:PV07_03709"/>
<name>A0A0D2D8U7_9EURO</name>
<keyword evidence="2" id="KW-0812">Transmembrane</keyword>